<dbReference type="PANTHER" id="PTHR33048:SF47">
    <property type="entry name" value="INTEGRAL MEMBRANE PROTEIN-RELATED"/>
    <property type="match status" value="1"/>
</dbReference>
<keyword evidence="2 7" id="KW-0812">Transmembrane</keyword>
<sequence>MVDDSQQRAELGVIVALPVIAIFSVGLRLFGRKVSRYSFGWADDYLIILSMIFSIAHCVVCWYYVKTNDVGIPFAEVVPIDKRPLDDLLEARRWAFANQVIYTLCLPTVKASTLIFMSRLEPGSKHIVRYLWSVFALNLAIIVIGELVIIFQCKPIKLAWSVPMPGMNFHCIDYGVFFLWGSVMTIVTDFLVLSVPCLITYKLQLKRRRKIAVTILLGLGVIVTIISFWRLVQFIQTMYTNIDPSKPSSSFGFSASTLEVNIAIICACGPGIKPVLKRYLPFILGTSTGGTGTNTYGNTAYGTRGTQLKSHVDDDGMFEMSSKVRHQIDVRGVPANQTQTGKFGRGPSISDSDEDHLRDRTGIVRTTDVSINYHDGASRNSPRQSDRDGKTTSVDSLV</sequence>
<evidence type="ECO:0000256" key="3">
    <source>
        <dbReference type="ARBA" id="ARBA00022989"/>
    </source>
</evidence>
<dbReference type="InterPro" id="IPR052337">
    <property type="entry name" value="SAT4-like"/>
</dbReference>
<comment type="subcellular location">
    <subcellularLocation>
        <location evidence="1">Membrane</location>
        <topology evidence="1">Multi-pass membrane protein</topology>
    </subcellularLocation>
</comment>
<feature type="region of interest" description="Disordered" evidence="6">
    <location>
        <begin position="336"/>
        <end position="398"/>
    </location>
</feature>
<gene>
    <name evidence="9" type="ORF">AJ78_03274</name>
</gene>
<proteinExistence type="inferred from homology"/>
<dbReference type="AlphaFoldDB" id="A0A1J9QK75"/>
<dbReference type="Pfam" id="PF20684">
    <property type="entry name" value="Fung_rhodopsin"/>
    <property type="match status" value="1"/>
</dbReference>
<reference evidence="9 10" key="1">
    <citation type="submission" date="2015-07" db="EMBL/GenBank/DDBJ databases">
        <title>Emmonsia species relationships and genome sequence.</title>
        <authorList>
            <consortium name="The Broad Institute Genomics Platform"/>
            <person name="Cuomo C.A."/>
            <person name="Munoz J.F."/>
            <person name="Imamovic A."/>
            <person name="Priest M.E."/>
            <person name="Young S."/>
            <person name="Clay O.K."/>
            <person name="McEwen J.G."/>
        </authorList>
    </citation>
    <scope>NUCLEOTIDE SEQUENCE [LARGE SCALE GENOMIC DNA]</scope>
    <source>
        <strain evidence="9 10">UAMH 9510</strain>
    </source>
</reference>
<dbReference type="GO" id="GO:0016020">
    <property type="term" value="C:membrane"/>
    <property type="evidence" value="ECO:0007669"/>
    <property type="project" value="UniProtKB-SubCell"/>
</dbReference>
<dbReference type="InterPro" id="IPR049326">
    <property type="entry name" value="Rhodopsin_dom_fungi"/>
</dbReference>
<evidence type="ECO:0000313" key="9">
    <source>
        <dbReference type="EMBL" id="OJD16583.1"/>
    </source>
</evidence>
<dbReference type="Proteomes" id="UP000182235">
    <property type="component" value="Unassembled WGS sequence"/>
</dbReference>
<evidence type="ECO:0000256" key="5">
    <source>
        <dbReference type="ARBA" id="ARBA00038359"/>
    </source>
</evidence>
<evidence type="ECO:0000256" key="1">
    <source>
        <dbReference type="ARBA" id="ARBA00004141"/>
    </source>
</evidence>
<keyword evidence="10" id="KW-1185">Reference proteome</keyword>
<dbReference type="OrthoDB" id="5329176at2759"/>
<feature type="transmembrane region" description="Helical" evidence="7">
    <location>
        <begin position="12"/>
        <end position="30"/>
    </location>
</feature>
<feature type="transmembrane region" description="Helical" evidence="7">
    <location>
        <begin position="42"/>
        <end position="65"/>
    </location>
</feature>
<protein>
    <recommendedName>
        <fullName evidence="8">Rhodopsin domain-containing protein</fullName>
    </recommendedName>
</protein>
<evidence type="ECO:0000256" key="2">
    <source>
        <dbReference type="ARBA" id="ARBA00022692"/>
    </source>
</evidence>
<keyword evidence="4 7" id="KW-0472">Membrane</keyword>
<dbReference type="VEuPathDB" id="FungiDB:AJ78_03274"/>
<feature type="transmembrane region" description="Helical" evidence="7">
    <location>
        <begin position="130"/>
        <end position="152"/>
    </location>
</feature>
<evidence type="ECO:0000256" key="7">
    <source>
        <dbReference type="SAM" id="Phobius"/>
    </source>
</evidence>
<comment type="similarity">
    <text evidence="5">Belongs to the SAT4 family.</text>
</comment>
<accession>A0A1J9QK75</accession>
<keyword evidence="3 7" id="KW-1133">Transmembrane helix</keyword>
<evidence type="ECO:0000313" key="10">
    <source>
        <dbReference type="Proteomes" id="UP000182235"/>
    </source>
</evidence>
<evidence type="ECO:0000256" key="4">
    <source>
        <dbReference type="ARBA" id="ARBA00023136"/>
    </source>
</evidence>
<feature type="domain" description="Rhodopsin" evidence="8">
    <location>
        <begin position="27"/>
        <end position="278"/>
    </location>
</feature>
<dbReference type="EMBL" id="LGRN01000101">
    <property type="protein sequence ID" value="OJD16583.1"/>
    <property type="molecule type" value="Genomic_DNA"/>
</dbReference>
<dbReference type="STRING" id="1447872.A0A1J9QK75"/>
<dbReference type="PANTHER" id="PTHR33048">
    <property type="entry name" value="PTH11-LIKE INTEGRAL MEMBRANE PROTEIN (AFU_ORTHOLOGUE AFUA_5G11245)"/>
    <property type="match status" value="1"/>
</dbReference>
<organism evidence="9 10">
    <name type="scientific">Emergomyces pasteurianus Ep9510</name>
    <dbReference type="NCBI Taxonomy" id="1447872"/>
    <lineage>
        <taxon>Eukaryota</taxon>
        <taxon>Fungi</taxon>
        <taxon>Dikarya</taxon>
        <taxon>Ascomycota</taxon>
        <taxon>Pezizomycotina</taxon>
        <taxon>Eurotiomycetes</taxon>
        <taxon>Eurotiomycetidae</taxon>
        <taxon>Onygenales</taxon>
        <taxon>Ajellomycetaceae</taxon>
        <taxon>Emergomyces</taxon>
    </lineage>
</organism>
<evidence type="ECO:0000259" key="8">
    <source>
        <dbReference type="Pfam" id="PF20684"/>
    </source>
</evidence>
<evidence type="ECO:0000256" key="6">
    <source>
        <dbReference type="SAM" id="MobiDB-lite"/>
    </source>
</evidence>
<name>A0A1J9QK75_9EURO</name>
<feature type="transmembrane region" description="Helical" evidence="7">
    <location>
        <begin position="211"/>
        <end position="231"/>
    </location>
</feature>
<comment type="caution">
    <text evidence="9">The sequence shown here is derived from an EMBL/GenBank/DDBJ whole genome shotgun (WGS) entry which is preliminary data.</text>
</comment>
<feature type="transmembrane region" description="Helical" evidence="7">
    <location>
        <begin position="172"/>
        <end position="199"/>
    </location>
</feature>